<dbReference type="KEGG" id="bst:GYO_3735"/>
<proteinExistence type="predicted"/>
<keyword evidence="2" id="KW-1185">Reference proteome</keyword>
<gene>
    <name evidence="1" type="ordered locus">GYO_3735</name>
</gene>
<evidence type="ECO:0000313" key="1">
    <source>
        <dbReference type="EMBL" id="AEP88310.1"/>
    </source>
</evidence>
<dbReference type="AlphaFoldDB" id="G4P0Y1"/>
<evidence type="ECO:0000313" key="2">
    <source>
        <dbReference type="Proteomes" id="UP000002651"/>
    </source>
</evidence>
<accession>G4P0Y1</accession>
<name>G4P0Y1_BACS4</name>
<sequence length="40" mass="4692">MNVCPVKQAFFIAGMYRKPFPSIIRIVYDIHIVILTQVIR</sequence>
<dbReference type="STRING" id="1052585.GYO_3735"/>
<dbReference type="Proteomes" id="UP000002651">
    <property type="component" value="Chromosome"/>
</dbReference>
<organism evidence="1 2">
    <name type="scientific">Bacillus spizizenii (strain DSM 15029 / JCM 12233 / NBRC 101239 / NRRL B-23049 / TU-B-10)</name>
    <name type="common">Bacillus subtilis subsp. spizizenii</name>
    <dbReference type="NCBI Taxonomy" id="1052585"/>
    <lineage>
        <taxon>Bacteria</taxon>
        <taxon>Bacillati</taxon>
        <taxon>Bacillota</taxon>
        <taxon>Bacilli</taxon>
        <taxon>Bacillales</taxon>
        <taxon>Bacillaceae</taxon>
        <taxon>Bacillus</taxon>
    </lineage>
</organism>
<protein>
    <submittedName>
        <fullName evidence="1">Uncharacterized protein</fullName>
    </submittedName>
</protein>
<dbReference type="EMBL" id="CP002905">
    <property type="protein sequence ID" value="AEP88310.1"/>
    <property type="molecule type" value="Genomic_DNA"/>
</dbReference>
<dbReference type="HOGENOM" id="CLU_3285189_0_0_9"/>
<reference evidence="1 2" key="1">
    <citation type="journal article" date="2012" name="J. Bacteriol.">
        <title>Whole-genome sequences of Bacillus subtilis and close relatives.</title>
        <authorList>
            <person name="Earl A.M."/>
            <person name="Eppinger M."/>
            <person name="Fricke W.F."/>
            <person name="Rosovitz M.J."/>
            <person name="Rasko D.A."/>
            <person name="Daugherty S."/>
            <person name="Losick R."/>
            <person name="Kolter R."/>
            <person name="Ravel J."/>
        </authorList>
    </citation>
    <scope>NUCLEOTIDE SEQUENCE [LARGE SCALE GENOMIC DNA]</scope>
    <source>
        <strain evidence="2">DSM 15029 / JCM 12233 / NBRC 101239 / NRRL B-23049 / TU-B-10</strain>
    </source>
</reference>